<keyword evidence="5" id="KW-0328">Glycosyltransferase</keyword>
<protein>
    <recommendedName>
        <fullName evidence="2">Uridine phosphorylase</fullName>
        <ecNumber evidence="1">2.4.2.3</ecNumber>
    </recommendedName>
</protein>
<dbReference type="InterPro" id="IPR000845">
    <property type="entry name" value="Nucleoside_phosphorylase_d"/>
</dbReference>
<dbReference type="Proteomes" id="UP000028500">
    <property type="component" value="Unassembled WGS sequence"/>
</dbReference>
<evidence type="ECO:0000313" key="5">
    <source>
        <dbReference type="EMBL" id="CDH22114.1"/>
    </source>
</evidence>
<dbReference type="EMBL" id="CBSY010000290">
    <property type="protein sequence ID" value="CDH22114.1"/>
    <property type="molecule type" value="Genomic_DNA"/>
</dbReference>
<evidence type="ECO:0000256" key="2">
    <source>
        <dbReference type="ARBA" id="ARBA00021980"/>
    </source>
</evidence>
<keyword evidence="6" id="KW-1185">Reference proteome</keyword>
<dbReference type="InterPro" id="IPR035994">
    <property type="entry name" value="Nucleoside_phosphorylase_sf"/>
</dbReference>
<evidence type="ECO:0000313" key="6">
    <source>
        <dbReference type="Proteomes" id="UP000028500"/>
    </source>
</evidence>
<dbReference type="Pfam" id="PF01048">
    <property type="entry name" value="PNP_UDP_1"/>
    <property type="match status" value="1"/>
</dbReference>
<dbReference type="EC" id="2.4.2.3" evidence="1"/>
<accession>A0A077PQL8</accession>
<comment type="caution">
    <text evidence="5">The sequence shown here is derived from an EMBL/GenBank/DDBJ whole genome shotgun (WGS) entry which is preliminary data.</text>
</comment>
<dbReference type="PANTHER" id="PTHR43691:SF11">
    <property type="entry name" value="FI09636P-RELATED"/>
    <property type="match status" value="1"/>
</dbReference>
<evidence type="ECO:0000256" key="3">
    <source>
        <dbReference type="ARBA" id="ARBA00048447"/>
    </source>
</evidence>
<dbReference type="Gene3D" id="3.40.50.1580">
    <property type="entry name" value="Nucleoside phosphorylase domain"/>
    <property type="match status" value="1"/>
</dbReference>
<dbReference type="AlphaFoldDB" id="A0A077PQL8"/>
<comment type="catalytic activity">
    <reaction evidence="3">
        <text>uridine + phosphate = alpha-D-ribose 1-phosphate + uracil</text>
        <dbReference type="Rhea" id="RHEA:24388"/>
        <dbReference type="ChEBI" id="CHEBI:16704"/>
        <dbReference type="ChEBI" id="CHEBI:17568"/>
        <dbReference type="ChEBI" id="CHEBI:43474"/>
        <dbReference type="ChEBI" id="CHEBI:57720"/>
        <dbReference type="EC" id="2.4.2.3"/>
    </reaction>
</comment>
<evidence type="ECO:0000259" key="4">
    <source>
        <dbReference type="Pfam" id="PF01048"/>
    </source>
</evidence>
<gene>
    <name evidence="5" type="ORF">XBKQ1_960016</name>
</gene>
<dbReference type="GO" id="GO:0005829">
    <property type="term" value="C:cytosol"/>
    <property type="evidence" value="ECO:0007669"/>
    <property type="project" value="TreeGrafter"/>
</dbReference>
<reference evidence="5" key="1">
    <citation type="submission" date="2013-07" db="EMBL/GenBank/DDBJ databases">
        <title>Sub-species coevolution in mutualistic symbiosis.</title>
        <authorList>
            <person name="Murfin K."/>
            <person name="Klassen J."/>
            <person name="Lee M."/>
            <person name="Forst S."/>
            <person name="Stock P."/>
            <person name="Goodrich-Blair H."/>
        </authorList>
    </citation>
    <scope>NUCLEOTIDE SEQUENCE [LARGE SCALE GENOMIC DNA]</scope>
    <source>
        <strain evidence="5">Kraussei Quebec</strain>
    </source>
</reference>
<sequence length="251" mass="27804">MNNNLIVDPNKFISYLRTSGYLQVESVPKTVIIVFLESLMERCKEIYELNKIEGFDAGELYILSDNESVGIFYCRGIGAPVAVINLEELIAFGVQNFIVVGTAGALNPNLSIADIVLCDSALRDEGTSKHYVSDGQISLPTKKWHNDLKLCFSKHIPSITEGRTWTTDAPYRETESKVTSLQQQGVLCVEMEASALFVVAGFHKVNIASAFVISDSLADLKWTPGFFSNKVTDSLISLIKHSINFSRNKKD</sequence>
<dbReference type="SUPFAM" id="SSF53167">
    <property type="entry name" value="Purine and uridine phosphorylases"/>
    <property type="match status" value="1"/>
</dbReference>
<dbReference type="GO" id="GO:0009116">
    <property type="term" value="P:nucleoside metabolic process"/>
    <property type="evidence" value="ECO:0007669"/>
    <property type="project" value="InterPro"/>
</dbReference>
<proteinExistence type="predicted"/>
<dbReference type="GO" id="GO:0004850">
    <property type="term" value="F:uridine phosphorylase activity"/>
    <property type="evidence" value="ECO:0007669"/>
    <property type="project" value="UniProtKB-EC"/>
</dbReference>
<dbReference type="CDD" id="cd09007">
    <property type="entry name" value="NP-I_spr0068"/>
    <property type="match status" value="1"/>
</dbReference>
<dbReference type="OrthoDB" id="5296640at2"/>
<keyword evidence="5" id="KW-0808">Transferase</keyword>
<dbReference type="HOGENOM" id="CLU_068457_1_0_6"/>
<evidence type="ECO:0000256" key="1">
    <source>
        <dbReference type="ARBA" id="ARBA00011888"/>
    </source>
</evidence>
<dbReference type="RefSeq" id="WP_071824367.1">
    <property type="nucleotide sequence ID" value="NZ_CAWLZI010000092.1"/>
</dbReference>
<feature type="domain" description="Nucleoside phosphorylase" evidence="4">
    <location>
        <begin position="31"/>
        <end position="242"/>
    </location>
</feature>
<name>A0A077PQL8_XENBV</name>
<organism evidence="5 6">
    <name type="scientific">Xenorhabdus bovienii str. kraussei Quebec</name>
    <dbReference type="NCBI Taxonomy" id="1398203"/>
    <lineage>
        <taxon>Bacteria</taxon>
        <taxon>Pseudomonadati</taxon>
        <taxon>Pseudomonadota</taxon>
        <taxon>Gammaproteobacteria</taxon>
        <taxon>Enterobacterales</taxon>
        <taxon>Morganellaceae</taxon>
        <taxon>Xenorhabdus</taxon>
    </lineage>
</organism>
<dbReference type="PANTHER" id="PTHR43691">
    <property type="entry name" value="URIDINE PHOSPHORYLASE"/>
    <property type="match status" value="1"/>
</dbReference>